<dbReference type="InterPro" id="IPR020889">
    <property type="entry name" value="LipoPS_assembly_LptD"/>
</dbReference>
<gene>
    <name evidence="3" type="ORF">MFU01_48070</name>
    <name evidence="4" type="ORF">SAMN05443572_109418</name>
</gene>
<dbReference type="Proteomes" id="UP000321514">
    <property type="component" value="Unassembled WGS sequence"/>
</dbReference>
<evidence type="ECO:0000313" key="5">
    <source>
        <dbReference type="Proteomes" id="UP000183760"/>
    </source>
</evidence>
<evidence type="ECO:0000256" key="1">
    <source>
        <dbReference type="SAM" id="SignalP"/>
    </source>
</evidence>
<dbReference type="GO" id="GO:0043165">
    <property type="term" value="P:Gram-negative-bacterium-type cell outer membrane assembly"/>
    <property type="evidence" value="ECO:0007669"/>
    <property type="project" value="InterPro"/>
</dbReference>
<dbReference type="RefSeq" id="WP_074957632.1">
    <property type="nucleotide sequence ID" value="NZ_BJXR01000035.1"/>
</dbReference>
<accession>A0A511T6G2</accession>
<dbReference type="STRING" id="1334629.MFUL124B02_16995"/>
<reference evidence="4 5" key="1">
    <citation type="submission" date="2016-10" db="EMBL/GenBank/DDBJ databases">
        <authorList>
            <person name="Varghese N."/>
            <person name="Submissions S."/>
        </authorList>
    </citation>
    <scope>NUCLEOTIDE SEQUENCE [LARGE SCALE GENOMIC DNA]</scope>
    <source>
        <strain evidence="4 5">DSM 16525</strain>
    </source>
</reference>
<dbReference type="GO" id="GO:0009279">
    <property type="term" value="C:cell outer membrane"/>
    <property type="evidence" value="ECO:0007669"/>
    <property type="project" value="InterPro"/>
</dbReference>
<reference evidence="3 6" key="2">
    <citation type="submission" date="2019-07" db="EMBL/GenBank/DDBJ databases">
        <title>Whole genome shotgun sequence of Myxococcus fulvus NBRC 100333.</title>
        <authorList>
            <person name="Hosoyama A."/>
            <person name="Uohara A."/>
            <person name="Ohji S."/>
            <person name="Ichikawa N."/>
        </authorList>
    </citation>
    <scope>NUCLEOTIDE SEQUENCE [LARGE SCALE GENOMIC DNA]</scope>
    <source>
        <strain evidence="3 6">NBRC 100333</strain>
    </source>
</reference>
<proteinExistence type="inferred from homology"/>
<name>A0A511T6G2_MYXFU</name>
<evidence type="ECO:0000259" key="2">
    <source>
        <dbReference type="Pfam" id="PF04453"/>
    </source>
</evidence>
<dbReference type="Proteomes" id="UP000183760">
    <property type="component" value="Unassembled WGS sequence"/>
</dbReference>
<dbReference type="EMBL" id="FOIB01000009">
    <property type="protein sequence ID" value="SEU33910.1"/>
    <property type="molecule type" value="Genomic_DNA"/>
</dbReference>
<dbReference type="Gene3D" id="2.60.450.10">
    <property type="entry name" value="Lipopolysaccharide (LPS) transport protein A like domain"/>
    <property type="match status" value="1"/>
</dbReference>
<dbReference type="PANTHER" id="PTHR30189">
    <property type="entry name" value="LPS-ASSEMBLY PROTEIN"/>
    <property type="match status" value="1"/>
</dbReference>
<evidence type="ECO:0000313" key="6">
    <source>
        <dbReference type="Proteomes" id="UP000321514"/>
    </source>
</evidence>
<evidence type="ECO:0000313" key="3">
    <source>
        <dbReference type="EMBL" id="GEN09770.1"/>
    </source>
</evidence>
<dbReference type="EMBL" id="BJXR01000035">
    <property type="protein sequence ID" value="GEN09770.1"/>
    <property type="molecule type" value="Genomic_DNA"/>
</dbReference>
<protein>
    <submittedName>
        <fullName evidence="4">LPS-assembly protein</fullName>
    </submittedName>
</protein>
<keyword evidence="5" id="KW-1185">Reference proteome</keyword>
<feature type="domain" description="LptD C-terminal" evidence="2">
    <location>
        <begin position="350"/>
        <end position="610"/>
    </location>
</feature>
<feature type="chain" id="PRO_5039947259" evidence="1">
    <location>
        <begin position="22"/>
        <end position="887"/>
    </location>
</feature>
<dbReference type="InterPro" id="IPR007543">
    <property type="entry name" value="LptD_C"/>
</dbReference>
<dbReference type="HAMAP" id="MF_01411">
    <property type="entry name" value="LPS_assembly_LptD"/>
    <property type="match status" value="1"/>
</dbReference>
<feature type="signal peptide" evidence="1">
    <location>
        <begin position="1"/>
        <end position="21"/>
    </location>
</feature>
<sequence length="887" mass="96981">MSLLVPLAAALLVSSAQIPLATQVQLPSGETVELAADFLTYEADKQVLTARGHCELRTGEMLLRSDEVTYDEANQVATATGNVMFVGPGGMAAVADDVRVDIRSFEATLQGGLFMQKKGVTQEAMLAAKTPEELRSMGETPIILSGTRIRRTGPNAFTVDDLAFTPCECGPGEPTWRMEARSANVILGERATLSWPVVYVESVPIFALPWVYLPLAERRTGFLIPNPNFSGQSGFSLEQPFFLTLGRSYDMTFTPGYFFGSSDQPTIGDPDTNVAGDEFTYKAPRQYGVKGPRLRTEFRYVPSETTRGRVSLGLLHDSQPVRDPRTGFFYTYPSGTPNAGRYVDVPRGWRGEASWQHFQDLGSGWYDRVDASFVSDGNYTRDLTADVILQGLDYLRSTATVFRRQEDSYAGLDVSLRQDIRWPYRFFQDNRVPSQVDPLRPDLPSPVTFQRLPGIVYALPERPLFGGVVGGLRAEFARLAPMTGGFGDEGVDGIFLRDGNHRPLGSIYPGLVDSGQGNGLFDTRDREARDRVDLTSRLATSIPLGDVARVTPSLGVRQDVWAGEYSGRTWQRGYPIAGLLLDTQLTRIWDGEKNRYRHSFAPSLELRYVPGGWGHVPSAGAQRSPGFAQPYDEVDAAVPLDLDGRTRGFLQGVFAVDQTLRVKVGNVYREPLRLRIGQGFDLTRYAPAANKLGDPEPVLRDTFARLTASVGMLTAGGMVRFDPNSGRVTQITGDFNIDNGKGQALYARYDDILTTSEAAIVLRGETPNALGPDSIRRPLDALVGRVSREPPGLPTAERAQALIAGTRLTLGFGLGVRYEALVQPLYQDLANQEPSAPFAQQTLGVSYGPACNCWRIEGVVTLRRDIGLEFSGVNFSVTGLGSFGSGG</sequence>
<organism evidence="3 6">
    <name type="scientific">Myxococcus fulvus</name>
    <dbReference type="NCBI Taxonomy" id="33"/>
    <lineage>
        <taxon>Bacteria</taxon>
        <taxon>Pseudomonadati</taxon>
        <taxon>Myxococcota</taxon>
        <taxon>Myxococcia</taxon>
        <taxon>Myxococcales</taxon>
        <taxon>Cystobacterineae</taxon>
        <taxon>Myxococcaceae</taxon>
        <taxon>Myxococcus</taxon>
    </lineage>
</organism>
<evidence type="ECO:0000313" key="4">
    <source>
        <dbReference type="EMBL" id="SEU33910.1"/>
    </source>
</evidence>
<dbReference type="GO" id="GO:1990351">
    <property type="term" value="C:transporter complex"/>
    <property type="evidence" value="ECO:0007669"/>
    <property type="project" value="TreeGrafter"/>
</dbReference>
<comment type="caution">
    <text evidence="3">The sequence shown here is derived from an EMBL/GenBank/DDBJ whole genome shotgun (WGS) entry which is preliminary data.</text>
</comment>
<dbReference type="Pfam" id="PF04453">
    <property type="entry name" value="LptD"/>
    <property type="match status" value="1"/>
</dbReference>
<dbReference type="GO" id="GO:0015920">
    <property type="term" value="P:lipopolysaccharide transport"/>
    <property type="evidence" value="ECO:0007669"/>
    <property type="project" value="InterPro"/>
</dbReference>
<dbReference type="InterPro" id="IPR050218">
    <property type="entry name" value="LptD"/>
</dbReference>
<keyword evidence="1" id="KW-0732">Signal</keyword>
<dbReference type="PANTHER" id="PTHR30189:SF1">
    <property type="entry name" value="LPS-ASSEMBLY PROTEIN LPTD"/>
    <property type="match status" value="1"/>
</dbReference>
<dbReference type="AlphaFoldDB" id="A0A511T6G2"/>
<dbReference type="OrthoDB" id="9760225at2"/>